<sequence>MEGSFFELPEEEMRRIGYQVIDTLIHHYRTLSEKPAGGHKTVEEIAPMIGEPVPEEGSSFDTVINKAVDDIFPNNMYLNHPRFFAWVPGPSNFVSVMADTLASGFNVFAGIERAGAAANQIELLVIRWLTRSLDFDDNAGGILTSGGSVANLIGLGTAREVLLKGINSDAVIYCSDQTHKSNFKALKILGFTSDQLCVLPTDSSYRLCIISLAEQIQRDRHAGKKPFCVIANAGTTNTGTVDPLLEIRELCDQEKCWMHVDAAYGGAAWLTSEGRTLLKGMNEADSLTIDPHKWLYQPYDIGGVIVKNADHLLLTFQTSASYLKETEGYSNFADKGVQLSRRFRAFPLWMSLKFYGLSTFRKAISYSIQLAEFVENIVRDLPHWKVMTSAQLSIVTFRFAPQQLTPEEQDTVNSRLANHIMDEQGIVLSSTTIRDRVVLRMCTINPSTSFADIEMTLAYLDFVAHKFHNELKSAPKKSKTLTL</sequence>
<dbReference type="SUPFAM" id="SSF53383">
    <property type="entry name" value="PLP-dependent transferases"/>
    <property type="match status" value="1"/>
</dbReference>
<dbReference type="InterPro" id="IPR015422">
    <property type="entry name" value="PyrdxlP-dep_Trfase_small"/>
</dbReference>
<dbReference type="InterPro" id="IPR015424">
    <property type="entry name" value="PyrdxlP-dep_Trfase"/>
</dbReference>
<accession>A0AA49JG40</accession>
<dbReference type="Gene3D" id="1.20.1340.10">
    <property type="entry name" value="dopa decarboxylase, N-terminal domain"/>
    <property type="match status" value="1"/>
</dbReference>
<dbReference type="InterPro" id="IPR002129">
    <property type="entry name" value="PyrdxlP-dep_de-COase"/>
</dbReference>
<feature type="modified residue" description="N6-(pyridoxal phosphate)lysine" evidence="6">
    <location>
        <position position="293"/>
    </location>
</feature>
<dbReference type="PANTHER" id="PTHR11999">
    <property type="entry name" value="GROUP II PYRIDOXAL-5-PHOSPHATE DECARBOXYLASE"/>
    <property type="match status" value="1"/>
</dbReference>
<dbReference type="InterPro" id="IPR010977">
    <property type="entry name" value="Aromatic_deC"/>
</dbReference>
<dbReference type="InterPro" id="IPR015421">
    <property type="entry name" value="PyrdxlP-dep_Trfase_major"/>
</dbReference>
<reference evidence="8" key="1">
    <citation type="journal article" date="2023" name="Comput. Struct. Biotechnol. J.">
        <title>Discovery of a novel marine Bacteroidetes with a rich repertoire of carbohydrate-active enzymes.</title>
        <authorList>
            <person name="Chen B."/>
            <person name="Liu G."/>
            <person name="Chen Q."/>
            <person name="Wang H."/>
            <person name="Liu L."/>
            <person name="Tang K."/>
        </authorList>
    </citation>
    <scope>NUCLEOTIDE SEQUENCE</scope>
    <source>
        <strain evidence="8">TK19036</strain>
    </source>
</reference>
<dbReference type="GO" id="GO:0019752">
    <property type="term" value="P:carboxylic acid metabolic process"/>
    <property type="evidence" value="ECO:0007669"/>
    <property type="project" value="InterPro"/>
</dbReference>
<evidence type="ECO:0000256" key="7">
    <source>
        <dbReference type="RuleBase" id="RU000382"/>
    </source>
</evidence>
<dbReference type="GO" id="GO:0008483">
    <property type="term" value="F:transaminase activity"/>
    <property type="evidence" value="ECO:0007669"/>
    <property type="project" value="UniProtKB-KW"/>
</dbReference>
<comment type="similarity">
    <text evidence="2 7">Belongs to the group II decarboxylase family.</text>
</comment>
<dbReference type="AlphaFoldDB" id="A0AA49JG40"/>
<keyword evidence="8" id="KW-0032">Aminotransferase</keyword>
<evidence type="ECO:0000256" key="2">
    <source>
        <dbReference type="ARBA" id="ARBA00009533"/>
    </source>
</evidence>
<dbReference type="PRINTS" id="PR00800">
    <property type="entry name" value="YHDCRBOXLASE"/>
</dbReference>
<dbReference type="Pfam" id="PF00282">
    <property type="entry name" value="Pyridoxal_deC"/>
    <property type="match status" value="1"/>
</dbReference>
<evidence type="ECO:0000256" key="1">
    <source>
        <dbReference type="ARBA" id="ARBA00001933"/>
    </source>
</evidence>
<reference evidence="8" key="2">
    <citation type="journal article" date="2024" name="Antonie Van Leeuwenhoek">
        <title>Roseihalotalea indica gen. nov., sp. nov., a halophilic Bacteroidetes from mesopelagic Southwest Indian Ocean with higher carbohydrate metabolic potential.</title>
        <authorList>
            <person name="Chen B."/>
            <person name="Zhang M."/>
            <person name="Lin D."/>
            <person name="Ye J."/>
            <person name="Tang K."/>
        </authorList>
    </citation>
    <scope>NUCLEOTIDE SEQUENCE</scope>
    <source>
        <strain evidence="8">TK19036</strain>
    </source>
</reference>
<keyword evidence="5 7" id="KW-0456">Lyase</keyword>
<evidence type="ECO:0000313" key="8">
    <source>
        <dbReference type="EMBL" id="WKN39371.1"/>
    </source>
</evidence>
<dbReference type="PANTHER" id="PTHR11999:SF70">
    <property type="entry name" value="MIP05841P"/>
    <property type="match status" value="1"/>
</dbReference>
<dbReference type="GO" id="GO:0030170">
    <property type="term" value="F:pyridoxal phosphate binding"/>
    <property type="evidence" value="ECO:0007669"/>
    <property type="project" value="InterPro"/>
</dbReference>
<name>A0AA49JG40_9BACT</name>
<evidence type="ECO:0000256" key="5">
    <source>
        <dbReference type="ARBA" id="ARBA00023239"/>
    </source>
</evidence>
<dbReference type="GO" id="GO:0016831">
    <property type="term" value="F:carboxy-lyase activity"/>
    <property type="evidence" value="ECO:0007669"/>
    <property type="project" value="UniProtKB-KW"/>
</dbReference>
<dbReference type="EMBL" id="CP120682">
    <property type="protein sequence ID" value="WKN39371.1"/>
    <property type="molecule type" value="Genomic_DNA"/>
</dbReference>
<keyword evidence="8" id="KW-0808">Transferase</keyword>
<proteinExistence type="inferred from homology"/>
<comment type="cofactor">
    <cofactor evidence="1 6 7">
        <name>pyridoxal 5'-phosphate</name>
        <dbReference type="ChEBI" id="CHEBI:597326"/>
    </cofactor>
</comment>
<dbReference type="Gene3D" id="3.40.640.10">
    <property type="entry name" value="Type I PLP-dependent aspartate aminotransferase-like (Major domain)"/>
    <property type="match status" value="1"/>
</dbReference>
<organism evidence="8">
    <name type="scientific">Roseihalotalea indica</name>
    <dbReference type="NCBI Taxonomy" id="2867963"/>
    <lineage>
        <taxon>Bacteria</taxon>
        <taxon>Pseudomonadati</taxon>
        <taxon>Bacteroidota</taxon>
        <taxon>Cytophagia</taxon>
        <taxon>Cytophagales</taxon>
        <taxon>Catalimonadaceae</taxon>
        <taxon>Roseihalotalea</taxon>
    </lineage>
</organism>
<dbReference type="Gene3D" id="3.90.1150.10">
    <property type="entry name" value="Aspartate Aminotransferase, domain 1"/>
    <property type="match status" value="1"/>
</dbReference>
<evidence type="ECO:0000256" key="6">
    <source>
        <dbReference type="PIRSR" id="PIRSR602129-50"/>
    </source>
</evidence>
<dbReference type="GO" id="GO:0006520">
    <property type="term" value="P:amino acid metabolic process"/>
    <property type="evidence" value="ECO:0007669"/>
    <property type="project" value="InterPro"/>
</dbReference>
<keyword evidence="3" id="KW-0210">Decarboxylase</keyword>
<gene>
    <name evidence="8" type="ORF">K4G66_11785</name>
</gene>
<protein>
    <submittedName>
        <fullName evidence="8">Aminotransferase class V-fold PLP-dependent enzyme</fullName>
    </submittedName>
</protein>
<evidence type="ECO:0000256" key="3">
    <source>
        <dbReference type="ARBA" id="ARBA00022793"/>
    </source>
</evidence>
<keyword evidence="4 6" id="KW-0663">Pyridoxal phosphate</keyword>
<evidence type="ECO:0000256" key="4">
    <source>
        <dbReference type="ARBA" id="ARBA00022898"/>
    </source>
</evidence>